<dbReference type="InterPro" id="IPR002686">
    <property type="entry name" value="Transposase_17"/>
</dbReference>
<dbReference type="KEGG" id="alq:C7Y71_003990"/>
<evidence type="ECO:0000313" key="2">
    <source>
        <dbReference type="EMBL" id="QFQ12247.1"/>
    </source>
</evidence>
<keyword evidence="3" id="KW-1185">Reference proteome</keyword>
<sequence length="151" mass="17286">MANTYTKLYVHCMFHVKTTSIAIRKQDISNLFAYIATSARNIGSTFVEVGGMQDHIHILATLPKTTTLSDFIRTLKAGSSGWLKKIAPIYKDFSWQSGYGAFSVSPSLKEKTINYIKFQEKHHSKRSFQEEYKLFLHGYGIEYDETHAFCD</sequence>
<feature type="domain" description="Transposase IS200-like" evidence="1">
    <location>
        <begin position="5"/>
        <end position="119"/>
    </location>
</feature>
<name>A0A5P8E5P7_9BACT</name>
<organism evidence="2 3">
    <name type="scientific">Pseudoprevotella muciniphila</name>
    <dbReference type="NCBI Taxonomy" id="2133944"/>
    <lineage>
        <taxon>Bacteria</taxon>
        <taxon>Pseudomonadati</taxon>
        <taxon>Bacteroidota</taxon>
        <taxon>Bacteroidia</taxon>
        <taxon>Bacteroidales</taxon>
        <taxon>Prevotellaceae</taxon>
        <taxon>Pseudoprevotella</taxon>
    </lineage>
</organism>
<gene>
    <name evidence="2" type="ORF">C7Y71_003990</name>
</gene>
<dbReference type="Gene3D" id="3.30.70.1290">
    <property type="entry name" value="Transposase IS200-like"/>
    <property type="match status" value="1"/>
</dbReference>
<dbReference type="AlphaFoldDB" id="A0A5P8E5P7"/>
<dbReference type="OrthoDB" id="9797997at2"/>
<reference evidence="2 3" key="1">
    <citation type="submission" date="2018-11" db="EMBL/GenBank/DDBJ databases">
        <authorList>
            <person name="Na S.W."/>
            <person name="Baik M."/>
        </authorList>
    </citation>
    <scope>NUCLEOTIDE SEQUENCE [LARGE SCALE GENOMIC DNA]</scope>
    <source>
        <strain evidence="2 3">E39</strain>
    </source>
</reference>
<dbReference type="Proteomes" id="UP000249375">
    <property type="component" value="Chromosome"/>
</dbReference>
<accession>A0A5P8E5P7</accession>
<dbReference type="Pfam" id="PF01797">
    <property type="entry name" value="Y1_Tnp"/>
    <property type="match status" value="1"/>
</dbReference>
<dbReference type="GO" id="GO:0006313">
    <property type="term" value="P:DNA transposition"/>
    <property type="evidence" value="ECO:0007669"/>
    <property type="project" value="InterPro"/>
</dbReference>
<dbReference type="RefSeq" id="WP_111898427.1">
    <property type="nucleotide sequence ID" value="NZ_CP033459.1"/>
</dbReference>
<dbReference type="PANTHER" id="PTHR33360:SF2">
    <property type="entry name" value="TRANSPOSASE FOR INSERTION SEQUENCE ELEMENT IS200"/>
    <property type="match status" value="1"/>
</dbReference>
<dbReference type="PANTHER" id="PTHR33360">
    <property type="entry name" value="TRANSPOSASE FOR INSERTION SEQUENCE ELEMENT IS200"/>
    <property type="match status" value="1"/>
</dbReference>
<dbReference type="SUPFAM" id="SSF143422">
    <property type="entry name" value="Transposase IS200-like"/>
    <property type="match status" value="1"/>
</dbReference>
<dbReference type="InterPro" id="IPR036515">
    <property type="entry name" value="Transposase_17_sf"/>
</dbReference>
<protein>
    <submittedName>
        <fullName evidence="2">Transposase</fullName>
    </submittedName>
</protein>
<evidence type="ECO:0000259" key="1">
    <source>
        <dbReference type="SMART" id="SM01321"/>
    </source>
</evidence>
<dbReference type="GO" id="GO:0004803">
    <property type="term" value="F:transposase activity"/>
    <property type="evidence" value="ECO:0007669"/>
    <property type="project" value="InterPro"/>
</dbReference>
<dbReference type="GO" id="GO:0003677">
    <property type="term" value="F:DNA binding"/>
    <property type="evidence" value="ECO:0007669"/>
    <property type="project" value="InterPro"/>
</dbReference>
<dbReference type="SMART" id="SM01321">
    <property type="entry name" value="Y1_Tnp"/>
    <property type="match status" value="1"/>
</dbReference>
<proteinExistence type="predicted"/>
<evidence type="ECO:0000313" key="3">
    <source>
        <dbReference type="Proteomes" id="UP000249375"/>
    </source>
</evidence>
<dbReference type="EMBL" id="CP033459">
    <property type="protein sequence ID" value="QFQ12247.1"/>
    <property type="molecule type" value="Genomic_DNA"/>
</dbReference>